<name>A0A1G8XAC7_9PSEU</name>
<organism evidence="1 2">
    <name type="scientific">Lentzea albidocapillata subsp. violacea</name>
    <dbReference type="NCBI Taxonomy" id="128104"/>
    <lineage>
        <taxon>Bacteria</taxon>
        <taxon>Bacillati</taxon>
        <taxon>Actinomycetota</taxon>
        <taxon>Actinomycetes</taxon>
        <taxon>Pseudonocardiales</taxon>
        <taxon>Pseudonocardiaceae</taxon>
        <taxon>Lentzea</taxon>
    </lineage>
</organism>
<sequence length="91" mass="10154">MSSAKPDKLRVEQAKRDGHLTVPLMISVQPGRDKEVEQALERLGATVESRDRRIGYLRAEMPVDKVEDAYLITGVSKVDLDEPLGNKLPEP</sequence>
<dbReference type="EMBL" id="FNET01000003">
    <property type="protein sequence ID" value="SDJ86700.1"/>
    <property type="molecule type" value="Genomic_DNA"/>
</dbReference>
<gene>
    <name evidence="1" type="ORF">SAMN04488074_103403</name>
</gene>
<proteinExistence type="predicted"/>
<accession>A0A1G8XAC7</accession>
<evidence type="ECO:0000313" key="2">
    <source>
        <dbReference type="Proteomes" id="UP000199682"/>
    </source>
</evidence>
<dbReference type="AlphaFoldDB" id="A0A1G8XAC7"/>
<dbReference type="Proteomes" id="UP000199682">
    <property type="component" value="Unassembled WGS sequence"/>
</dbReference>
<reference evidence="2" key="1">
    <citation type="submission" date="2016-10" db="EMBL/GenBank/DDBJ databases">
        <authorList>
            <person name="Varghese N."/>
            <person name="Submissions S."/>
        </authorList>
    </citation>
    <scope>NUCLEOTIDE SEQUENCE [LARGE SCALE GENOMIC DNA]</scope>
    <source>
        <strain evidence="2">DSM 44796</strain>
    </source>
</reference>
<protein>
    <submittedName>
        <fullName evidence="1">Uncharacterized protein</fullName>
    </submittedName>
</protein>
<evidence type="ECO:0000313" key="1">
    <source>
        <dbReference type="EMBL" id="SDJ86700.1"/>
    </source>
</evidence>